<comment type="caution">
    <text evidence="3">The sequence shown here is derived from an EMBL/GenBank/DDBJ whole genome shotgun (WGS) entry which is preliminary data.</text>
</comment>
<dbReference type="Proteomes" id="UP000070319">
    <property type="component" value="Unassembled WGS sequence"/>
</dbReference>
<feature type="transmembrane region" description="Helical" evidence="1">
    <location>
        <begin position="7"/>
        <end position="30"/>
    </location>
</feature>
<dbReference type="Pfam" id="PF01841">
    <property type="entry name" value="Transglut_core"/>
    <property type="match status" value="1"/>
</dbReference>
<feature type="domain" description="Transglutaminase-like" evidence="2">
    <location>
        <begin position="86"/>
        <end position="188"/>
    </location>
</feature>
<dbReference type="AlphaFoldDB" id="A0A139LJ40"/>
<organism evidence="3">
    <name type="scientific">Bacteroides intestinalis</name>
    <dbReference type="NCBI Taxonomy" id="329854"/>
    <lineage>
        <taxon>Bacteria</taxon>
        <taxon>Pseudomonadati</taxon>
        <taxon>Bacteroidota</taxon>
        <taxon>Bacteroidia</taxon>
        <taxon>Bacteroidales</taxon>
        <taxon>Bacteroidaceae</taxon>
        <taxon>Bacteroides</taxon>
    </lineage>
</organism>
<name>A0A139LJ40_9BACE</name>
<reference evidence="3 4" key="1">
    <citation type="submission" date="2016-02" db="EMBL/GenBank/DDBJ databases">
        <authorList>
            <person name="Wen L."/>
            <person name="He K."/>
            <person name="Yang H."/>
        </authorList>
    </citation>
    <scope>NUCLEOTIDE SEQUENCE [LARGE SCALE GENOMIC DNA]</scope>
    <source>
        <strain evidence="3 4">KLE1704</strain>
    </source>
</reference>
<gene>
    <name evidence="3" type="ORF">HMPREF2531_02018</name>
</gene>
<keyword evidence="1" id="KW-0472">Membrane</keyword>
<dbReference type="EMBL" id="LTDF01000074">
    <property type="protein sequence ID" value="KXT51462.1"/>
    <property type="molecule type" value="Genomic_DNA"/>
</dbReference>
<sequence>MKKSFKIIGISVASLLVLLLLSFLFIRFFFREEVVSYLQKEQKEFYVGLLQESRYAADTLRLRPVYCMDDDRLTKVESHFRLDTLFEGTEDTYQKALKIQRFVSDRLPHGNLPRMPERKNAIDLWAFADTSSYHLNCRLHSILMRDMLMSAGIKARYITCLPEDVEDQDCHVVNEVFVPELGKWAMIDSDQDQVVTDMEGVPLSLRELRDKLIAGEPYLINGEKNEGQYYDQYMAKNSYWYSRHEMSCIDDETGDLLPGDRRIALIPVGYRVQSGNTQWLFENSICTTDPEKFWE</sequence>
<evidence type="ECO:0000256" key="1">
    <source>
        <dbReference type="SAM" id="Phobius"/>
    </source>
</evidence>
<keyword evidence="1" id="KW-1133">Transmembrane helix</keyword>
<dbReference type="SUPFAM" id="SSF54001">
    <property type="entry name" value="Cysteine proteinases"/>
    <property type="match status" value="1"/>
</dbReference>
<dbReference type="InterPro" id="IPR002931">
    <property type="entry name" value="Transglutaminase-like"/>
</dbReference>
<keyword evidence="1" id="KW-0812">Transmembrane</keyword>
<dbReference type="PATRIC" id="fig|329854.7.peg.2053"/>
<dbReference type="InterPro" id="IPR038765">
    <property type="entry name" value="Papain-like_cys_pep_sf"/>
</dbReference>
<dbReference type="Gene3D" id="3.10.620.30">
    <property type="match status" value="1"/>
</dbReference>
<evidence type="ECO:0000259" key="2">
    <source>
        <dbReference type="Pfam" id="PF01841"/>
    </source>
</evidence>
<evidence type="ECO:0000313" key="3">
    <source>
        <dbReference type="EMBL" id="KXT51462.1"/>
    </source>
</evidence>
<proteinExistence type="predicted"/>
<accession>A0A139LJ40</accession>
<dbReference type="RefSeq" id="WP_118402703.1">
    <property type="nucleotide sequence ID" value="NZ_KQ968691.1"/>
</dbReference>
<protein>
    <recommendedName>
        <fullName evidence="2">Transglutaminase-like domain-containing protein</fullName>
    </recommendedName>
</protein>
<evidence type="ECO:0000313" key="4">
    <source>
        <dbReference type="Proteomes" id="UP000070319"/>
    </source>
</evidence>